<protein>
    <submittedName>
        <fullName evidence="2">Uncharacterized protein</fullName>
    </submittedName>
</protein>
<feature type="region of interest" description="Disordered" evidence="1">
    <location>
        <begin position="120"/>
        <end position="232"/>
    </location>
</feature>
<evidence type="ECO:0000256" key="1">
    <source>
        <dbReference type="SAM" id="MobiDB-lite"/>
    </source>
</evidence>
<feature type="compositionally biased region" description="Polar residues" evidence="1">
    <location>
        <begin position="20"/>
        <end position="31"/>
    </location>
</feature>
<gene>
    <name evidence="2" type="ORF">TDIB3V08_LOCUS5369</name>
</gene>
<reference evidence="2" key="1">
    <citation type="submission" date="2020-11" db="EMBL/GenBank/DDBJ databases">
        <authorList>
            <person name="Tran Van P."/>
        </authorList>
    </citation>
    <scope>NUCLEOTIDE SEQUENCE</scope>
</reference>
<dbReference type="EMBL" id="OA566572">
    <property type="protein sequence ID" value="CAD7199105.1"/>
    <property type="molecule type" value="Genomic_DNA"/>
</dbReference>
<accession>A0A7R8VI92</accession>
<organism evidence="2">
    <name type="scientific">Timema douglasi</name>
    <name type="common">Walking stick</name>
    <dbReference type="NCBI Taxonomy" id="61478"/>
    <lineage>
        <taxon>Eukaryota</taxon>
        <taxon>Metazoa</taxon>
        <taxon>Ecdysozoa</taxon>
        <taxon>Arthropoda</taxon>
        <taxon>Hexapoda</taxon>
        <taxon>Insecta</taxon>
        <taxon>Pterygota</taxon>
        <taxon>Neoptera</taxon>
        <taxon>Polyneoptera</taxon>
        <taxon>Phasmatodea</taxon>
        <taxon>Timematodea</taxon>
        <taxon>Timematoidea</taxon>
        <taxon>Timematidae</taxon>
        <taxon>Timema</taxon>
    </lineage>
</organism>
<evidence type="ECO:0000313" key="2">
    <source>
        <dbReference type="EMBL" id="CAD7199105.1"/>
    </source>
</evidence>
<dbReference type="AlphaFoldDB" id="A0A7R8VI92"/>
<feature type="region of interest" description="Disordered" evidence="1">
    <location>
        <begin position="1"/>
        <end position="31"/>
    </location>
</feature>
<sequence length="396" mass="44332">MLDGESMEGEDSSDLDKDITTTNPTAISYTDVSNNDAGPTYNVAENICVICEDMNRKSVEATNEIRCEEKEEGTPEKAGGGTCEKADLGAYGHLEEMVRLSRLEEERALHMALRQMRAVKRDRLRSNTSSSFETPHNTTSPPTLQRGRYTSPSTRTPSLPFSGLSKMAAPNHSRQKSADIDMSYSSTEASDMEADTDGQRTFTMADKFGQKRKFRPDKQPRAKKTSLTGGGSSLKLHTVSTYNTRNTCLLFSHTNCPDSSSKTPAPSEEENGDGPCLEIMLHRTHQSSELIEGGSRIVRSATLPSRAQPKLPPLFTCGRPTRPCESYYICCSRLSLDMYRSYRLNRHQQLFSTYPIHQKSRSLVQDQQLRHRKTLVYVLHENCEVEVSRDLTPSLN</sequence>
<name>A0A7R8VI92_TIMDO</name>
<feature type="compositionally biased region" description="Acidic residues" evidence="1">
    <location>
        <begin position="1"/>
        <end position="13"/>
    </location>
</feature>
<proteinExistence type="predicted"/>
<feature type="compositionally biased region" description="Polar residues" evidence="1">
    <location>
        <begin position="126"/>
        <end position="159"/>
    </location>
</feature>